<evidence type="ECO:0000313" key="2">
    <source>
        <dbReference type="Proteomes" id="UP001283361"/>
    </source>
</evidence>
<organism evidence="1 2">
    <name type="scientific">Elysia crispata</name>
    <name type="common">lettuce slug</name>
    <dbReference type="NCBI Taxonomy" id="231223"/>
    <lineage>
        <taxon>Eukaryota</taxon>
        <taxon>Metazoa</taxon>
        <taxon>Spiralia</taxon>
        <taxon>Lophotrochozoa</taxon>
        <taxon>Mollusca</taxon>
        <taxon>Gastropoda</taxon>
        <taxon>Heterobranchia</taxon>
        <taxon>Euthyneura</taxon>
        <taxon>Panpulmonata</taxon>
        <taxon>Sacoglossa</taxon>
        <taxon>Placobranchoidea</taxon>
        <taxon>Plakobranchidae</taxon>
        <taxon>Elysia</taxon>
    </lineage>
</organism>
<proteinExistence type="predicted"/>
<accession>A0AAE1A6M7</accession>
<name>A0AAE1A6M7_9GAST</name>
<dbReference type="Proteomes" id="UP001283361">
    <property type="component" value="Unassembled WGS sequence"/>
</dbReference>
<reference evidence="1" key="1">
    <citation type="journal article" date="2023" name="G3 (Bethesda)">
        <title>A reference genome for the long-term kleptoplast-retaining sea slug Elysia crispata morphotype clarki.</title>
        <authorList>
            <person name="Eastman K.E."/>
            <person name="Pendleton A.L."/>
            <person name="Shaikh M.A."/>
            <person name="Suttiyut T."/>
            <person name="Ogas R."/>
            <person name="Tomko P."/>
            <person name="Gavelis G."/>
            <person name="Widhalm J.R."/>
            <person name="Wisecaver J.H."/>
        </authorList>
    </citation>
    <scope>NUCLEOTIDE SEQUENCE</scope>
    <source>
        <strain evidence="1">ECLA1</strain>
    </source>
</reference>
<sequence>MSPDRFIHVVNFVPLAVQTKLRLWFTKQLLCADSRLQLLGRENSHLKGAESHHNKNVSRKKNGVRVIRWWLLASDHWATQQPWITLHGSETSSPAAACAWALCHFTDPTCKLIYSAERAFQKYLSKAKFTNIHSHVVLSCVMYKLVYSSNVVVTIPILAVDWPKFAPEGRVKKSL</sequence>
<keyword evidence="2" id="KW-1185">Reference proteome</keyword>
<dbReference type="EMBL" id="JAWDGP010002657">
    <property type="protein sequence ID" value="KAK3781182.1"/>
    <property type="molecule type" value="Genomic_DNA"/>
</dbReference>
<evidence type="ECO:0000313" key="1">
    <source>
        <dbReference type="EMBL" id="KAK3781182.1"/>
    </source>
</evidence>
<dbReference type="AlphaFoldDB" id="A0AAE1A6M7"/>
<gene>
    <name evidence="1" type="ORF">RRG08_020121</name>
</gene>
<comment type="caution">
    <text evidence="1">The sequence shown here is derived from an EMBL/GenBank/DDBJ whole genome shotgun (WGS) entry which is preliminary data.</text>
</comment>
<protein>
    <submittedName>
        <fullName evidence="1">Uncharacterized protein</fullName>
    </submittedName>
</protein>